<dbReference type="EMBL" id="AP017424">
    <property type="protein sequence ID" value="BAU84078.1"/>
    <property type="molecule type" value="Genomic_DNA"/>
</dbReference>
<dbReference type="Pfam" id="PF00733">
    <property type="entry name" value="Asn_synthase"/>
    <property type="match status" value="1"/>
</dbReference>
<dbReference type="InterPro" id="IPR029055">
    <property type="entry name" value="Ntn_hydrolases_N"/>
</dbReference>
<evidence type="ECO:0000256" key="4">
    <source>
        <dbReference type="ARBA" id="ARBA00048741"/>
    </source>
</evidence>
<evidence type="ECO:0000256" key="3">
    <source>
        <dbReference type="ARBA" id="ARBA00022888"/>
    </source>
</evidence>
<dbReference type="SUPFAM" id="SSF56235">
    <property type="entry name" value="N-terminal nucleophile aminohydrolases (Ntn hydrolases)"/>
    <property type="match status" value="1"/>
</dbReference>
<dbReference type="AlphaFoldDB" id="A0A169NJ15"/>
<dbReference type="EC" id="6.3.5.4" evidence="2"/>
<gene>
    <name evidence="6" type="ORF">SLA_3164</name>
</gene>
<evidence type="ECO:0000313" key="6">
    <source>
        <dbReference type="EMBL" id="BAU84078.1"/>
    </source>
</evidence>
<organism evidence="6 7">
    <name type="scientific">Streptomyces laurentii</name>
    <dbReference type="NCBI Taxonomy" id="39478"/>
    <lineage>
        <taxon>Bacteria</taxon>
        <taxon>Bacillati</taxon>
        <taxon>Actinomycetota</taxon>
        <taxon>Actinomycetes</taxon>
        <taxon>Kitasatosporales</taxon>
        <taxon>Streptomycetaceae</taxon>
        <taxon>Streptomyces</taxon>
    </lineage>
</organism>
<feature type="domain" description="Asparagine synthetase" evidence="5">
    <location>
        <begin position="191"/>
        <end position="582"/>
    </location>
</feature>
<dbReference type="GO" id="GO:0004066">
    <property type="term" value="F:asparagine synthase (glutamine-hydrolyzing) activity"/>
    <property type="evidence" value="ECO:0007669"/>
    <property type="project" value="UniProtKB-EC"/>
</dbReference>
<comment type="catalytic activity">
    <reaction evidence="4">
        <text>L-aspartate + L-glutamine + ATP + H2O = L-asparagine + L-glutamate + AMP + diphosphate + H(+)</text>
        <dbReference type="Rhea" id="RHEA:12228"/>
        <dbReference type="ChEBI" id="CHEBI:15377"/>
        <dbReference type="ChEBI" id="CHEBI:15378"/>
        <dbReference type="ChEBI" id="CHEBI:29985"/>
        <dbReference type="ChEBI" id="CHEBI:29991"/>
        <dbReference type="ChEBI" id="CHEBI:30616"/>
        <dbReference type="ChEBI" id="CHEBI:33019"/>
        <dbReference type="ChEBI" id="CHEBI:58048"/>
        <dbReference type="ChEBI" id="CHEBI:58359"/>
        <dbReference type="ChEBI" id="CHEBI:456215"/>
        <dbReference type="EC" id="6.3.5.4"/>
    </reaction>
</comment>
<name>A0A169NJ15_STRLU</name>
<keyword evidence="3" id="KW-0061">Asparagine biosynthesis</keyword>
<evidence type="ECO:0000256" key="1">
    <source>
        <dbReference type="ARBA" id="ARBA00005187"/>
    </source>
</evidence>
<dbReference type="InterPro" id="IPR014729">
    <property type="entry name" value="Rossmann-like_a/b/a_fold"/>
</dbReference>
<evidence type="ECO:0000313" key="7">
    <source>
        <dbReference type="Proteomes" id="UP000217676"/>
    </source>
</evidence>
<dbReference type="InterPro" id="IPR051786">
    <property type="entry name" value="ASN_synthetase/amidase"/>
</dbReference>
<keyword evidence="7" id="KW-1185">Reference proteome</keyword>
<dbReference type="SUPFAM" id="SSF52402">
    <property type="entry name" value="Adenine nucleotide alpha hydrolases-like"/>
    <property type="match status" value="1"/>
</dbReference>
<evidence type="ECO:0000256" key="2">
    <source>
        <dbReference type="ARBA" id="ARBA00012737"/>
    </source>
</evidence>
<dbReference type="KEGG" id="slau:SLA_3164"/>
<evidence type="ECO:0000259" key="5">
    <source>
        <dbReference type="Pfam" id="PF00733"/>
    </source>
</evidence>
<dbReference type="RefSeq" id="WP_359879662.1">
    <property type="nucleotide sequence ID" value="NZ_JBEYHT010000035.1"/>
</dbReference>
<dbReference type="Gene3D" id="3.40.50.620">
    <property type="entry name" value="HUPs"/>
    <property type="match status" value="2"/>
</dbReference>
<dbReference type="GO" id="GO:0006529">
    <property type="term" value="P:asparagine biosynthetic process"/>
    <property type="evidence" value="ECO:0007669"/>
    <property type="project" value="UniProtKB-KW"/>
</dbReference>
<accession>A0A169NJ15</accession>
<dbReference type="InterPro" id="IPR001962">
    <property type="entry name" value="Asn_synthase"/>
</dbReference>
<keyword evidence="3" id="KW-0028">Amino-acid biosynthesis</keyword>
<dbReference type="Proteomes" id="UP000217676">
    <property type="component" value="Chromosome"/>
</dbReference>
<dbReference type="NCBIfam" id="NF033561">
    <property type="entry name" value="macrolact_Ik_Al"/>
    <property type="match status" value="1"/>
</dbReference>
<comment type="pathway">
    <text evidence="1">Amino-acid biosynthesis; L-asparagine biosynthesis; L-asparagine from L-aspartate (L-Gln route): step 1/1.</text>
</comment>
<protein>
    <recommendedName>
        <fullName evidence="2">asparagine synthase (glutamine-hydrolyzing)</fullName>
        <ecNumber evidence="2">6.3.5.4</ecNumber>
    </recommendedName>
</protein>
<proteinExistence type="predicted"/>
<sequence>MIFGGFSTTSPHVPFPVGAAIVGSRSWRLGGVPARALTGGAGQRMLVVGRCGASDFELSLLARAIPPGDVTWRWPGAYTVIEESATAVVVHTDPAAAQPVYATRWKGGWAWSTSARLLAGLTGASVDVQRLACAVFLPSVPALAAGRSFFDGVHQLAPGSRIVLPADGTDPIVTTTWRPDPVFGQSPDIRLHDALAAAVSLRTAADPGLSCDLSGGLDSTSIAALAATSLPAGRHLNAVTVHPRGDFDGADLHHARLAAARYPRRISHHLLPLTEQHLPYTSITDVPVTDEPAPSTLTRARMMGQMVWMHDALGTRMHLTGDGGDSVLFQPPIHLADLIRHRRLRRAVSEAFGWARLRHTSAGPLLRDAVRTARTGRSAALAALVDTVGAPGRNDHGRVTWFPLLPHPAWATELATGLLAEAVRQAAASTDLLSGMDFAVRVLVDEIREVARTAAADAQLAAASGIEMHNPFLDPLVVDAVLATPLGHRPPSHIYKPTLSRAMAGLLPPKVAARSTKGSFDADHYTGLRVNLADLSTLADGYLATLGLIHPGRFRRHLAQAAAGLPMPLATLEQALAAEAWLTAHRRDDASMWTTSPARSEPHD</sequence>
<reference evidence="6 7" key="1">
    <citation type="journal article" date="2016" name="Genome Announc.">
        <title>Complete Genome Sequence of Thiostrepton-Producing Streptomyces laurentii ATCC 31255.</title>
        <authorList>
            <person name="Doi K."/>
            <person name="Fujino Y."/>
            <person name="Nagayoshi Y."/>
            <person name="Ohshima T."/>
            <person name="Ogata S."/>
        </authorList>
    </citation>
    <scope>NUCLEOTIDE SEQUENCE [LARGE SCALE GENOMIC DNA]</scope>
    <source>
        <strain evidence="6 7">ATCC 31255</strain>
    </source>
</reference>
<dbReference type="PANTHER" id="PTHR43284">
    <property type="entry name" value="ASPARAGINE SYNTHETASE (GLUTAMINE-HYDROLYZING)"/>
    <property type="match status" value="1"/>
</dbReference>
<dbReference type="PANTHER" id="PTHR43284:SF1">
    <property type="entry name" value="ASPARAGINE SYNTHETASE"/>
    <property type="match status" value="1"/>
</dbReference>